<evidence type="ECO:0000313" key="2">
    <source>
        <dbReference type="EMBL" id="MFD2172222.1"/>
    </source>
</evidence>
<dbReference type="Proteomes" id="UP001597343">
    <property type="component" value="Unassembled WGS sequence"/>
</dbReference>
<dbReference type="InterPro" id="IPR005532">
    <property type="entry name" value="SUMF_dom"/>
</dbReference>
<proteinExistence type="predicted"/>
<dbReference type="RefSeq" id="WP_386049611.1">
    <property type="nucleotide sequence ID" value="NZ_JBHUIO010000019.1"/>
</dbReference>
<dbReference type="InterPro" id="IPR016187">
    <property type="entry name" value="CTDL_fold"/>
</dbReference>
<protein>
    <submittedName>
        <fullName evidence="2">Formylglycine-generating enzyme family protein</fullName>
    </submittedName>
</protein>
<feature type="domain" description="Sulfatase-modifying factor enzyme-like" evidence="1">
    <location>
        <begin position="10"/>
        <end position="259"/>
    </location>
</feature>
<reference evidence="3" key="1">
    <citation type="journal article" date="2019" name="Int. J. Syst. Evol. Microbiol.">
        <title>The Global Catalogue of Microorganisms (GCM) 10K type strain sequencing project: providing services to taxonomists for standard genome sequencing and annotation.</title>
        <authorList>
            <consortium name="The Broad Institute Genomics Platform"/>
            <consortium name="The Broad Institute Genome Sequencing Center for Infectious Disease"/>
            <person name="Wu L."/>
            <person name="Ma J."/>
        </authorList>
    </citation>
    <scope>NUCLEOTIDE SEQUENCE [LARGE SCALE GENOMIC DNA]</scope>
    <source>
        <strain evidence="3">CGMCC 1.13574</strain>
    </source>
</reference>
<name>A0ABW5A1W1_9BACL</name>
<dbReference type="Gene3D" id="3.90.1580.10">
    <property type="entry name" value="paralog of FGE (formylglycine-generating enzyme)"/>
    <property type="match status" value="1"/>
</dbReference>
<gene>
    <name evidence="2" type="ORF">ACFSOY_19940</name>
</gene>
<dbReference type="EMBL" id="JBHUIO010000019">
    <property type="protein sequence ID" value="MFD2172222.1"/>
    <property type="molecule type" value="Genomic_DNA"/>
</dbReference>
<keyword evidence="3" id="KW-1185">Reference proteome</keyword>
<dbReference type="Pfam" id="PF03781">
    <property type="entry name" value="FGE-sulfatase"/>
    <property type="match status" value="1"/>
</dbReference>
<dbReference type="InterPro" id="IPR051043">
    <property type="entry name" value="Sulfatase_Mod_Factor_Kinase"/>
</dbReference>
<dbReference type="InterPro" id="IPR042095">
    <property type="entry name" value="SUMF_sf"/>
</dbReference>
<dbReference type="SUPFAM" id="SSF56436">
    <property type="entry name" value="C-type lectin-like"/>
    <property type="match status" value="1"/>
</dbReference>
<accession>A0ABW5A1W1</accession>
<evidence type="ECO:0000259" key="1">
    <source>
        <dbReference type="Pfam" id="PF03781"/>
    </source>
</evidence>
<comment type="caution">
    <text evidence="2">The sequence shown here is derived from an EMBL/GenBank/DDBJ whole genome shotgun (WGS) entry which is preliminary data.</text>
</comment>
<evidence type="ECO:0000313" key="3">
    <source>
        <dbReference type="Proteomes" id="UP001597343"/>
    </source>
</evidence>
<organism evidence="2 3">
    <name type="scientific">Tumebacillus lipolyticus</name>
    <dbReference type="NCBI Taxonomy" id="1280370"/>
    <lineage>
        <taxon>Bacteria</taxon>
        <taxon>Bacillati</taxon>
        <taxon>Bacillota</taxon>
        <taxon>Bacilli</taxon>
        <taxon>Bacillales</taxon>
        <taxon>Alicyclobacillaceae</taxon>
        <taxon>Tumebacillus</taxon>
    </lineage>
</organism>
<dbReference type="PANTHER" id="PTHR23150">
    <property type="entry name" value="SULFATASE MODIFYING FACTOR 1, 2"/>
    <property type="match status" value="1"/>
</dbReference>
<dbReference type="PANTHER" id="PTHR23150:SF19">
    <property type="entry name" value="FORMYLGLYCINE-GENERATING ENZYME"/>
    <property type="match status" value="1"/>
</dbReference>
<sequence>MRKVTITHLEWIRIPAGRARIGSTLAEIDRANEEWKSRLLEPRYVEVFRDWLLKEYPQHEVWLGSFEISDILVTNRMYREYSEATGNRLPESIWSPELAGMDDHPVWGVTFEEAKQYCVWLSEQLGYEVRLPSEAEWEYAARGGTDREYPWGSGFDPALCNTHEAGVGKTTSVRHYSEGRSLFGLYDMGGNVEEWVDDLYAPYRGGDLVVDDLVEALGMKYPVLKGGSFARGGDLARVARRHGGFPDPVFRFTGFRLVRDAQGEGN</sequence>